<accession>A0ABQ5BSK9</accession>
<sequence length="331" mass="37516">MHNNIMAAVSRDRPHWLATDDMHNGDHSTKDKDMQKNLALIAKYFKKIYKPTNNNLRTSSNTKNKNVDTTPRYKNDNQTGQIGNQRAVNVVGAREIVGGPVVQQSGIQCFNCKEFGHLCKEMQTKSKRSNLTAQQTRLKTLMKQELEAHYVTWQRFSRDEITEITMLISSNCQELTVSQKLSEQTEFVSKEIYTELLRSFAKLEKHSISLEIALQECQEQLKNDTVYKEMASAENNTSGPVSQFKFKAGSKSCSLSKQDSYILRVGITIPPSNSNARTTEYFQSDYSFSIHNERMEIPSSVIINSTAVDVPVMRTSKHGKSNTSVLEDPTL</sequence>
<keyword evidence="3" id="KW-1185">Reference proteome</keyword>
<organism evidence="2 3">
    <name type="scientific">Tanacetum coccineum</name>
    <dbReference type="NCBI Taxonomy" id="301880"/>
    <lineage>
        <taxon>Eukaryota</taxon>
        <taxon>Viridiplantae</taxon>
        <taxon>Streptophyta</taxon>
        <taxon>Embryophyta</taxon>
        <taxon>Tracheophyta</taxon>
        <taxon>Spermatophyta</taxon>
        <taxon>Magnoliopsida</taxon>
        <taxon>eudicotyledons</taxon>
        <taxon>Gunneridae</taxon>
        <taxon>Pentapetalae</taxon>
        <taxon>asterids</taxon>
        <taxon>campanulids</taxon>
        <taxon>Asterales</taxon>
        <taxon>Asteraceae</taxon>
        <taxon>Asteroideae</taxon>
        <taxon>Anthemideae</taxon>
        <taxon>Anthemidinae</taxon>
        <taxon>Tanacetum</taxon>
    </lineage>
</organism>
<evidence type="ECO:0000313" key="3">
    <source>
        <dbReference type="Proteomes" id="UP001151760"/>
    </source>
</evidence>
<proteinExistence type="predicted"/>
<feature type="compositionally biased region" description="Polar residues" evidence="1">
    <location>
        <begin position="52"/>
        <end position="69"/>
    </location>
</feature>
<comment type="caution">
    <text evidence="2">The sequence shown here is derived from an EMBL/GenBank/DDBJ whole genome shotgun (WGS) entry which is preliminary data.</text>
</comment>
<dbReference type="Proteomes" id="UP001151760">
    <property type="component" value="Unassembled WGS sequence"/>
</dbReference>
<evidence type="ECO:0000313" key="2">
    <source>
        <dbReference type="EMBL" id="GJT16827.1"/>
    </source>
</evidence>
<protein>
    <recommendedName>
        <fullName evidence="4">CCHC-type domain-containing protein</fullName>
    </recommendedName>
</protein>
<gene>
    <name evidence="2" type="ORF">Tco_0875533</name>
</gene>
<reference evidence="2" key="2">
    <citation type="submission" date="2022-01" db="EMBL/GenBank/DDBJ databases">
        <authorList>
            <person name="Yamashiro T."/>
            <person name="Shiraishi A."/>
            <person name="Satake H."/>
            <person name="Nakayama K."/>
        </authorList>
    </citation>
    <scope>NUCLEOTIDE SEQUENCE</scope>
</reference>
<evidence type="ECO:0008006" key="4">
    <source>
        <dbReference type="Google" id="ProtNLM"/>
    </source>
</evidence>
<dbReference type="EMBL" id="BQNB010013507">
    <property type="protein sequence ID" value="GJT16827.1"/>
    <property type="molecule type" value="Genomic_DNA"/>
</dbReference>
<reference evidence="2" key="1">
    <citation type="journal article" date="2022" name="Int. J. Mol. Sci.">
        <title>Draft Genome of Tanacetum Coccineum: Genomic Comparison of Closely Related Tanacetum-Family Plants.</title>
        <authorList>
            <person name="Yamashiro T."/>
            <person name="Shiraishi A."/>
            <person name="Nakayama K."/>
            <person name="Satake H."/>
        </authorList>
    </citation>
    <scope>NUCLEOTIDE SEQUENCE</scope>
</reference>
<name>A0ABQ5BSK9_9ASTR</name>
<feature type="region of interest" description="Disordered" evidence="1">
    <location>
        <begin position="52"/>
        <end position="80"/>
    </location>
</feature>
<evidence type="ECO:0000256" key="1">
    <source>
        <dbReference type="SAM" id="MobiDB-lite"/>
    </source>
</evidence>